<comment type="caution">
    <text evidence="2">The sequence shown here is derived from an EMBL/GenBank/DDBJ whole genome shotgun (WGS) entry which is preliminary data.</text>
</comment>
<keyword evidence="1" id="KW-0812">Transmembrane</keyword>
<keyword evidence="1" id="KW-1133">Transmembrane helix</keyword>
<dbReference type="Proteomes" id="UP001596504">
    <property type="component" value="Unassembled WGS sequence"/>
</dbReference>
<name>A0ABW2LQK7_9PSEU</name>
<proteinExistence type="predicted"/>
<keyword evidence="3" id="KW-1185">Reference proteome</keyword>
<dbReference type="RefSeq" id="WP_380671307.1">
    <property type="nucleotide sequence ID" value="NZ_JBHTCJ010000012.1"/>
</dbReference>
<keyword evidence="1" id="KW-0472">Membrane</keyword>
<dbReference type="EMBL" id="JBHTCJ010000012">
    <property type="protein sequence ID" value="MFC7343928.1"/>
    <property type="molecule type" value="Genomic_DNA"/>
</dbReference>
<evidence type="ECO:0000313" key="2">
    <source>
        <dbReference type="EMBL" id="MFC7343928.1"/>
    </source>
</evidence>
<evidence type="ECO:0000256" key="1">
    <source>
        <dbReference type="SAM" id="Phobius"/>
    </source>
</evidence>
<accession>A0ABW2LQK7</accession>
<organism evidence="2 3">
    <name type="scientific">Saccharopolyspora griseoalba</name>
    <dbReference type="NCBI Taxonomy" id="1431848"/>
    <lineage>
        <taxon>Bacteria</taxon>
        <taxon>Bacillati</taxon>
        <taxon>Actinomycetota</taxon>
        <taxon>Actinomycetes</taxon>
        <taxon>Pseudonocardiales</taxon>
        <taxon>Pseudonocardiaceae</taxon>
        <taxon>Saccharopolyspora</taxon>
    </lineage>
</organism>
<reference evidence="3" key="1">
    <citation type="journal article" date="2019" name="Int. J. Syst. Evol. Microbiol.">
        <title>The Global Catalogue of Microorganisms (GCM) 10K type strain sequencing project: providing services to taxonomists for standard genome sequencing and annotation.</title>
        <authorList>
            <consortium name="The Broad Institute Genomics Platform"/>
            <consortium name="The Broad Institute Genome Sequencing Center for Infectious Disease"/>
            <person name="Wu L."/>
            <person name="Ma J."/>
        </authorList>
    </citation>
    <scope>NUCLEOTIDE SEQUENCE [LARGE SCALE GENOMIC DNA]</scope>
    <source>
        <strain evidence="3">WLHS5</strain>
    </source>
</reference>
<gene>
    <name evidence="2" type="ORF">ACFQRI_21185</name>
</gene>
<dbReference type="InterPro" id="IPR006311">
    <property type="entry name" value="TAT_signal"/>
</dbReference>
<protein>
    <recommendedName>
        <fullName evidence="4">Integral membrane protein</fullName>
    </recommendedName>
</protein>
<evidence type="ECO:0000313" key="3">
    <source>
        <dbReference type="Proteomes" id="UP001596504"/>
    </source>
</evidence>
<evidence type="ECO:0008006" key="4">
    <source>
        <dbReference type="Google" id="ProtNLM"/>
    </source>
</evidence>
<dbReference type="PROSITE" id="PS51318">
    <property type="entry name" value="TAT"/>
    <property type="match status" value="1"/>
</dbReference>
<feature type="transmembrane region" description="Helical" evidence="1">
    <location>
        <begin position="109"/>
        <end position="129"/>
    </location>
</feature>
<feature type="transmembrane region" description="Helical" evidence="1">
    <location>
        <begin position="73"/>
        <end position="97"/>
    </location>
</feature>
<sequence>MTSPQDDHPTPKRRRWLGIAAAAALLVLLLLAGGCLVALWTLSAAMAFGDACTFTPGSLHCPSGEISTVTQGVFMAILPAGLLIGLILGAVGGVLSIRRGGTGLRWAGMAWGAFALSLVVAVIVGSQVMW</sequence>